<sequence length="547" mass="59978">MGCILSHIRIAYFSIRILVGIMEEARADLNAARNRILRPSLPIPNPSASFWQQNPVLPELVNIQSKSLPEMADIVIIGSGISGASVAHTILTSLRSEKSLRVVVLEAREICSGATGRNGGHIKCAPYAVYAGFKARFGSERAKKLLAFQRKALPLLVDFAQRMKFTHAEVREVETIDIFTDETMWKKAKSMVHLLRQDLPDVAESVEIHEAEAGCKKFGVSGEHCFGIISYQAGALWPYRFVTSLYATLLSTFASTFSVETNTPVTEVRTQNDKEKPFLVCTSRGEIAARHVVHATDAFAPVLVPGIRGKLFPIRGHMTAQRPGNRFPDCDGSRSWSIVGRRGYEYISQRPGKPHSEVHRLGRELMVGGGAIQSPGRGIDECGVWRDDQLCSTIGAYLDGILPATFGKDNWGDDVDGSRIKQAWVGCMGFTADALPYVGKLETELTRRNVDRFGQRSDSNCGGEGYEGIQRLPPAEWICAGFGGEGMVLAWLSGAAVAVMMLGLEDEHIQGSPVLPEGKLMDWLPEEFICSKSRVDRSDAAGLLELL</sequence>
<gene>
    <name evidence="2" type="ORF">BGW36DRAFT_393303</name>
</gene>
<comment type="caution">
    <text evidence="2">The sequence shown here is derived from an EMBL/GenBank/DDBJ whole genome shotgun (WGS) entry which is preliminary data.</text>
</comment>
<dbReference type="EMBL" id="JAJTJA010000001">
    <property type="protein sequence ID" value="KAH8705784.1"/>
    <property type="molecule type" value="Genomic_DNA"/>
</dbReference>
<organism evidence="2 3">
    <name type="scientific">Talaromyces proteolyticus</name>
    <dbReference type="NCBI Taxonomy" id="1131652"/>
    <lineage>
        <taxon>Eukaryota</taxon>
        <taxon>Fungi</taxon>
        <taxon>Dikarya</taxon>
        <taxon>Ascomycota</taxon>
        <taxon>Pezizomycotina</taxon>
        <taxon>Eurotiomycetes</taxon>
        <taxon>Eurotiomycetidae</taxon>
        <taxon>Eurotiales</taxon>
        <taxon>Trichocomaceae</taxon>
        <taxon>Talaromyces</taxon>
        <taxon>Talaromyces sect. Bacilispori</taxon>
    </lineage>
</organism>
<dbReference type="GO" id="GO:0005737">
    <property type="term" value="C:cytoplasm"/>
    <property type="evidence" value="ECO:0007669"/>
    <property type="project" value="TreeGrafter"/>
</dbReference>
<dbReference type="InterPro" id="IPR006076">
    <property type="entry name" value="FAD-dep_OxRdtase"/>
</dbReference>
<dbReference type="GeneID" id="70248080"/>
<keyword evidence="3" id="KW-1185">Reference proteome</keyword>
<dbReference type="InterPro" id="IPR036188">
    <property type="entry name" value="FAD/NAD-bd_sf"/>
</dbReference>
<proteinExistence type="predicted"/>
<accession>A0AAD4L8D7</accession>
<dbReference type="AlphaFoldDB" id="A0AAD4L8D7"/>
<name>A0AAD4L8D7_9EURO</name>
<dbReference type="Gene3D" id="3.50.50.60">
    <property type="entry name" value="FAD/NAD(P)-binding domain"/>
    <property type="match status" value="1"/>
</dbReference>
<protein>
    <submittedName>
        <fullName evidence="2">FAD dependent oxidoreductase-domain-containing protein</fullName>
    </submittedName>
</protein>
<feature type="domain" description="FAD dependent oxidoreductase" evidence="1">
    <location>
        <begin position="73"/>
        <end position="498"/>
    </location>
</feature>
<evidence type="ECO:0000313" key="2">
    <source>
        <dbReference type="EMBL" id="KAH8705784.1"/>
    </source>
</evidence>
<dbReference type="SUPFAM" id="SSF51905">
    <property type="entry name" value="FAD/NAD(P)-binding domain"/>
    <property type="match status" value="1"/>
</dbReference>
<dbReference type="RefSeq" id="XP_046078405.1">
    <property type="nucleotide sequence ID" value="XM_046217793.1"/>
</dbReference>
<dbReference type="Proteomes" id="UP001201262">
    <property type="component" value="Unassembled WGS sequence"/>
</dbReference>
<dbReference type="PANTHER" id="PTHR13847">
    <property type="entry name" value="SARCOSINE DEHYDROGENASE-RELATED"/>
    <property type="match status" value="1"/>
</dbReference>
<reference evidence="2" key="1">
    <citation type="submission" date="2021-12" db="EMBL/GenBank/DDBJ databases">
        <title>Convergent genome expansion in fungi linked to evolution of root-endophyte symbiosis.</title>
        <authorList>
            <consortium name="DOE Joint Genome Institute"/>
            <person name="Ke Y.-H."/>
            <person name="Bonito G."/>
            <person name="Liao H.-L."/>
            <person name="Looney B."/>
            <person name="Rojas-Flechas A."/>
            <person name="Nash J."/>
            <person name="Hameed K."/>
            <person name="Schadt C."/>
            <person name="Martin F."/>
            <person name="Crous P.W."/>
            <person name="Miettinen O."/>
            <person name="Magnuson J.K."/>
            <person name="Labbe J."/>
            <person name="Jacobson D."/>
            <person name="Doktycz M.J."/>
            <person name="Veneault-Fourrey C."/>
            <person name="Kuo A."/>
            <person name="Mondo S."/>
            <person name="Calhoun S."/>
            <person name="Riley R."/>
            <person name="Ohm R."/>
            <person name="LaButti K."/>
            <person name="Andreopoulos B."/>
            <person name="Pangilinan J."/>
            <person name="Nolan M."/>
            <person name="Tritt A."/>
            <person name="Clum A."/>
            <person name="Lipzen A."/>
            <person name="Daum C."/>
            <person name="Barry K."/>
            <person name="Grigoriev I.V."/>
            <person name="Vilgalys R."/>
        </authorList>
    </citation>
    <scope>NUCLEOTIDE SEQUENCE</scope>
    <source>
        <strain evidence="2">PMI_201</strain>
    </source>
</reference>
<dbReference type="Gene3D" id="3.30.9.10">
    <property type="entry name" value="D-Amino Acid Oxidase, subunit A, domain 2"/>
    <property type="match status" value="1"/>
</dbReference>
<dbReference type="PANTHER" id="PTHR13847:SF213">
    <property type="entry name" value="DEPENDENT OXIDOREDUCTASE, PUTATIVE-RELATED"/>
    <property type="match status" value="1"/>
</dbReference>
<dbReference type="Pfam" id="PF01266">
    <property type="entry name" value="DAO"/>
    <property type="match status" value="1"/>
</dbReference>
<evidence type="ECO:0000259" key="1">
    <source>
        <dbReference type="Pfam" id="PF01266"/>
    </source>
</evidence>
<evidence type="ECO:0000313" key="3">
    <source>
        <dbReference type="Proteomes" id="UP001201262"/>
    </source>
</evidence>